<name>A0AA92UMW8_9BACT</name>
<proteinExistence type="predicted"/>
<dbReference type="AlphaFoldDB" id="A0AA92UMW8"/>
<dbReference type="Proteomes" id="UP000285604">
    <property type="component" value="Unassembled WGS sequence"/>
</dbReference>
<evidence type="ECO:0000313" key="2">
    <source>
        <dbReference type="Proteomes" id="UP000285604"/>
    </source>
</evidence>
<gene>
    <name evidence="1" type="ORF">DXA63_12670</name>
</gene>
<evidence type="ECO:0000313" key="1">
    <source>
        <dbReference type="EMBL" id="RGX91566.1"/>
    </source>
</evidence>
<dbReference type="EMBL" id="QSCI01000073">
    <property type="protein sequence ID" value="RGX91566.1"/>
    <property type="molecule type" value="Genomic_DNA"/>
</dbReference>
<organism evidence="1 2">
    <name type="scientific">Segatella copri</name>
    <dbReference type="NCBI Taxonomy" id="165179"/>
    <lineage>
        <taxon>Bacteria</taxon>
        <taxon>Pseudomonadati</taxon>
        <taxon>Bacteroidota</taxon>
        <taxon>Bacteroidia</taxon>
        <taxon>Bacteroidales</taxon>
        <taxon>Prevotellaceae</taxon>
        <taxon>Segatella</taxon>
    </lineage>
</organism>
<sequence length="123" mass="14370">MKTCLGKKKTNSFADVLKGRRTVMTDFVSYATSRYCLDEEQIKLLAEFHKHVWKDCKIETVGQLTEYENLYLQYSEKFDFVYDTEVYEFGFVDMNDGNACLFSKGRFEQLSKNLSTSEFATKS</sequence>
<accession>A0AA92UMW8</accession>
<protein>
    <submittedName>
        <fullName evidence="1">Uncharacterized protein</fullName>
    </submittedName>
</protein>
<reference evidence="1 2" key="1">
    <citation type="submission" date="2018-08" db="EMBL/GenBank/DDBJ databases">
        <title>A genome reference for cultivated species of the human gut microbiota.</title>
        <authorList>
            <person name="Zou Y."/>
            <person name="Xue W."/>
            <person name="Luo G."/>
        </authorList>
    </citation>
    <scope>NUCLEOTIDE SEQUENCE [LARGE SCALE GENOMIC DNA]</scope>
    <source>
        <strain evidence="1 2">OF03-3</strain>
    </source>
</reference>
<comment type="caution">
    <text evidence="1">The sequence shown here is derived from an EMBL/GenBank/DDBJ whole genome shotgun (WGS) entry which is preliminary data.</text>
</comment>